<evidence type="ECO:0000256" key="5">
    <source>
        <dbReference type="SAM" id="MobiDB-lite"/>
    </source>
</evidence>
<gene>
    <name evidence="6" type="ORF">HF086_002273</name>
</gene>
<feature type="region of interest" description="Disordered" evidence="5">
    <location>
        <begin position="563"/>
        <end position="589"/>
    </location>
</feature>
<dbReference type="GO" id="GO:0016593">
    <property type="term" value="C:Cdc73/Paf1 complex"/>
    <property type="evidence" value="ECO:0007669"/>
    <property type="project" value="InterPro"/>
</dbReference>
<feature type="compositionally biased region" description="Basic and acidic residues" evidence="5">
    <location>
        <begin position="9"/>
        <end position="23"/>
    </location>
</feature>
<feature type="compositionally biased region" description="Basic and acidic residues" evidence="5">
    <location>
        <begin position="425"/>
        <end position="440"/>
    </location>
</feature>
<dbReference type="EMBL" id="JACEFF010000112">
    <property type="protein sequence ID" value="KAH9643775.1"/>
    <property type="molecule type" value="Genomic_DNA"/>
</dbReference>
<feature type="compositionally biased region" description="Acidic residues" evidence="5">
    <location>
        <begin position="406"/>
        <end position="424"/>
    </location>
</feature>
<proteinExistence type="inferred from homology"/>
<dbReference type="Proteomes" id="UP000814243">
    <property type="component" value="Unassembled WGS sequence"/>
</dbReference>
<evidence type="ECO:0000256" key="3">
    <source>
        <dbReference type="ARBA" id="ARBA00020462"/>
    </source>
</evidence>
<dbReference type="GO" id="GO:0003682">
    <property type="term" value="F:chromatin binding"/>
    <property type="evidence" value="ECO:0007669"/>
    <property type="project" value="TreeGrafter"/>
</dbReference>
<dbReference type="PANTHER" id="PTHR23188">
    <property type="entry name" value="RNA POLYMERASE II-ASSOCIATED FACTOR 1 HOMOLOG"/>
    <property type="match status" value="1"/>
</dbReference>
<feature type="region of interest" description="Disordered" evidence="5">
    <location>
        <begin position="1"/>
        <end position="23"/>
    </location>
</feature>
<feature type="region of interest" description="Disordered" evidence="5">
    <location>
        <begin position="400"/>
        <end position="465"/>
    </location>
</feature>
<sequence length="619" mass="71051">MPPTVQTNDPERDKRPQRAGERRSELVTRVKYCNTLPDIPFDLKFITYPFPSTRFIQYNPTSLEKNYRYEVLTEHDLGVHIDLINRDIYQGDGNAVLDPADEKLLEDDILTPQDSKRSRHHAKNVSWLRRSEYISTEQTRFQPQSMEKVEAKVGYNVKKIFSEETLYMDRESQIKAIEKTFEDNKKPIEKHYSKPGVTPVEIMEVFPDFDMWKYPCAQVIFDSDPAPADKNIAGQIEAMSQAMIRGVMDESGEQFVAYCLPTEETIQKRRRDIAENMLYMDGDTYEYKMAREYNWNVKSKASKVPCLALKTLETWGSDKSIFGYLSPHIHIVLMIKNTSHHNCNFKVIRNHCVYYNELETRVRLSKRRARAGVAAQALTRLVVTHRPLSAAEHRMLRLREKQLEPPQEEDEEEEEDDDDDDEDKQEQNGEKESRLKDQIGRKLQNQDQGLEHGIVPARDPNPNRNPEVGLVLDLVPGNPDRVLGLHVPVLRDLVQFNLVLVPALDLVQSLDPAHHREHLPAQALKVERDLVPVLQVEGVPGPVLKPVAMVQEQVLGQVHVPHLGQASDPREHPREDPVPHPSQKLQAPRHLLVQVLEGTPDLEARLTGQEVDLEADLEG</sequence>
<dbReference type="PANTHER" id="PTHR23188:SF12">
    <property type="entry name" value="RNA POLYMERASE II-ASSOCIATED FACTOR 1 HOMOLOG"/>
    <property type="match status" value="1"/>
</dbReference>
<dbReference type="Pfam" id="PF03985">
    <property type="entry name" value="Paf1"/>
    <property type="match status" value="1"/>
</dbReference>
<evidence type="ECO:0000313" key="7">
    <source>
        <dbReference type="Proteomes" id="UP000814243"/>
    </source>
</evidence>
<evidence type="ECO:0000256" key="4">
    <source>
        <dbReference type="ARBA" id="ARBA00023242"/>
    </source>
</evidence>
<organism evidence="6 7">
    <name type="scientific">Spodoptera exigua</name>
    <name type="common">Beet armyworm</name>
    <name type="synonym">Noctua fulgens</name>
    <dbReference type="NCBI Taxonomy" id="7107"/>
    <lineage>
        <taxon>Eukaryota</taxon>
        <taxon>Metazoa</taxon>
        <taxon>Ecdysozoa</taxon>
        <taxon>Arthropoda</taxon>
        <taxon>Hexapoda</taxon>
        <taxon>Insecta</taxon>
        <taxon>Pterygota</taxon>
        <taxon>Neoptera</taxon>
        <taxon>Endopterygota</taxon>
        <taxon>Lepidoptera</taxon>
        <taxon>Glossata</taxon>
        <taxon>Ditrysia</taxon>
        <taxon>Noctuoidea</taxon>
        <taxon>Noctuidae</taxon>
        <taxon>Amphipyrinae</taxon>
        <taxon>Spodoptera</taxon>
    </lineage>
</organism>
<dbReference type="InterPro" id="IPR007133">
    <property type="entry name" value="RNA_pol_II-assoc_Paf1"/>
</dbReference>
<comment type="subcellular location">
    <subcellularLocation>
        <location evidence="1">Nucleus</location>
    </subcellularLocation>
</comment>
<name>A0A922SN31_SPOEX</name>
<reference evidence="6" key="1">
    <citation type="journal article" date="2021" name="G3 (Bethesda)">
        <title>Genome and transcriptome analysis of the beet armyworm Spodoptera exigua reveals targets for pest control. .</title>
        <authorList>
            <person name="Simon S."/>
            <person name="Breeschoten T."/>
            <person name="Jansen H.J."/>
            <person name="Dirks R.P."/>
            <person name="Schranz M.E."/>
            <person name="Ros V.I.D."/>
        </authorList>
    </citation>
    <scope>NUCLEOTIDE SEQUENCE</scope>
    <source>
        <strain evidence="6">TB_SE_WUR_2020</strain>
    </source>
</reference>
<keyword evidence="4" id="KW-0539">Nucleus</keyword>
<evidence type="ECO:0000256" key="1">
    <source>
        <dbReference type="ARBA" id="ARBA00004123"/>
    </source>
</evidence>
<comment type="caution">
    <text evidence="6">The sequence shown here is derived from an EMBL/GenBank/DDBJ whole genome shotgun (WGS) entry which is preliminary data.</text>
</comment>
<evidence type="ECO:0000256" key="2">
    <source>
        <dbReference type="ARBA" id="ARBA00007560"/>
    </source>
</evidence>
<dbReference type="GO" id="GO:0006368">
    <property type="term" value="P:transcription elongation by RNA polymerase II"/>
    <property type="evidence" value="ECO:0007669"/>
    <property type="project" value="InterPro"/>
</dbReference>
<feature type="compositionally biased region" description="Basic and acidic residues" evidence="5">
    <location>
        <begin position="568"/>
        <end position="578"/>
    </location>
</feature>
<dbReference type="AlphaFoldDB" id="A0A922SN31"/>
<comment type="similarity">
    <text evidence="2">Belongs to the PAF1 family.</text>
</comment>
<accession>A0A922SN31</accession>
<protein>
    <recommendedName>
        <fullName evidence="3">RNA polymerase II-associated factor 1 homolog</fullName>
    </recommendedName>
</protein>
<evidence type="ECO:0000313" key="6">
    <source>
        <dbReference type="EMBL" id="KAH9643775.1"/>
    </source>
</evidence>
<dbReference type="GO" id="GO:0000993">
    <property type="term" value="F:RNA polymerase II complex binding"/>
    <property type="evidence" value="ECO:0007669"/>
    <property type="project" value="TreeGrafter"/>
</dbReference>